<evidence type="ECO:0000259" key="2">
    <source>
        <dbReference type="Pfam" id="PF20469"/>
    </source>
</evidence>
<dbReference type="InterPro" id="IPR034139">
    <property type="entry name" value="TOPRIM_OLD"/>
</dbReference>
<dbReference type="RefSeq" id="WP_005526584.1">
    <property type="nucleotide sequence ID" value="NZ_CAUOYC010000009.1"/>
</dbReference>
<keyword evidence="3" id="KW-0540">Nuclease</keyword>
<sequence length="679" mass="77088">MYLSKLTLKNFRQFSEEDPLEVDFQPGVVALAGPNDSGKTAIIDGIRYLLRTRDQDYQLFQDDDYYISPNNEQANYFTISVIFEDLSCEDRARYLEYLTYPIDSSGTRKTDEDVILQLTLRVEKKKNGNRFWNDAKLYCGSEALVGKIVDSETRNLLACTYLRPLRDAEHEMSSGRNSRLSQVLKQFPSINDGEKIINGYIPTSDNELRELSLSGLSDLLKILINDNNSIKEATDELNQKHLTNLILRNESITGEFTFTTGATDDAKLQQVLEQLDLTLKGSEGQSDRGRFGLGSNNLLFIACELLLIAKGDIGFPLLLVEEPEAHLHPQRQLQLLEYLLEQAEGTSKIQVIISTHSPILTSKVKVENIILVNHGKAHSLAKGKTQLSNNDYSFLSRFLDVTKSNLFFAENLIIVEGDAEELLIPVIAKLIGYDLTKHGISIINVGGVGLRRYSRIFQRKDENAQPVGIRVSNITDRDLIPEAALPILGYEHPKSEEEDKKSTRRWRSESDPKLGKIWGNEESIEEGRENYIRRKKEGDSNFVKTFVSDHWTFEYDLAYAGLAKEVFAAAKLALKDESLHKEDNYCKKREEIRKEAINEFYKLSDARSVPPAVQAYRLFIEGSKASKSIAAQYLGDILYERFTNPDSEKLRDYLPSYIIEAIEFAAGTNTNMHNYKVIE</sequence>
<accession>A0A6H9XEV4</accession>
<evidence type="ECO:0000259" key="1">
    <source>
        <dbReference type="Pfam" id="PF13175"/>
    </source>
</evidence>
<evidence type="ECO:0000313" key="4">
    <source>
        <dbReference type="Proteomes" id="UP000249886"/>
    </source>
</evidence>
<feature type="domain" description="Endonuclease GajA/Old nuclease/RecF-like AAA" evidence="1">
    <location>
        <begin position="1"/>
        <end position="360"/>
    </location>
</feature>
<keyword evidence="3" id="KW-0378">Hydrolase</keyword>
<dbReference type="AlphaFoldDB" id="A0A6H9XEV4"/>
<evidence type="ECO:0000313" key="3">
    <source>
        <dbReference type="EMBL" id="SPW33997.1"/>
    </source>
</evidence>
<dbReference type="SUPFAM" id="SSF52540">
    <property type="entry name" value="P-loop containing nucleoside triphosphate hydrolases"/>
    <property type="match status" value="1"/>
</dbReference>
<gene>
    <name evidence="3" type="ORF">NCTC10254_02540</name>
</gene>
<dbReference type="CDD" id="cd01026">
    <property type="entry name" value="TOPRIM_OLD"/>
    <property type="match status" value="1"/>
</dbReference>
<organism evidence="3 4">
    <name type="scientific">Corynebacterium matruchotii</name>
    <dbReference type="NCBI Taxonomy" id="43768"/>
    <lineage>
        <taxon>Bacteria</taxon>
        <taxon>Bacillati</taxon>
        <taxon>Actinomycetota</taxon>
        <taxon>Actinomycetes</taxon>
        <taxon>Mycobacteriales</taxon>
        <taxon>Corynebacteriaceae</taxon>
        <taxon>Corynebacterium</taxon>
    </lineage>
</organism>
<name>A0A6H9XEV4_9CORY</name>
<protein>
    <submittedName>
        <fullName evidence="3">ATP-dependent OLD family endonuclease</fullName>
    </submittedName>
</protein>
<dbReference type="InterPro" id="IPR027417">
    <property type="entry name" value="P-loop_NTPase"/>
</dbReference>
<keyword evidence="3" id="KW-0255">Endonuclease</keyword>
<dbReference type="Pfam" id="PF13175">
    <property type="entry name" value="AAA_15"/>
    <property type="match status" value="1"/>
</dbReference>
<dbReference type="InterPro" id="IPR041685">
    <property type="entry name" value="AAA_GajA/Old/RecF-like"/>
</dbReference>
<dbReference type="Pfam" id="PF20469">
    <property type="entry name" value="OLD-like_TOPRIM"/>
    <property type="match status" value="1"/>
</dbReference>
<feature type="domain" description="OLD protein-like TOPRIM" evidence="2">
    <location>
        <begin position="407"/>
        <end position="478"/>
    </location>
</feature>
<comment type="caution">
    <text evidence="3">The sequence shown here is derived from an EMBL/GenBank/DDBJ whole genome shotgun (WGS) entry which is preliminary data.</text>
</comment>
<dbReference type="GeneID" id="84574515"/>
<dbReference type="Gene3D" id="3.40.50.300">
    <property type="entry name" value="P-loop containing nucleotide triphosphate hydrolases"/>
    <property type="match status" value="1"/>
</dbReference>
<dbReference type="EMBL" id="UARK01000035">
    <property type="protein sequence ID" value="SPW33997.1"/>
    <property type="molecule type" value="Genomic_DNA"/>
</dbReference>
<reference evidence="3 4" key="1">
    <citation type="submission" date="2018-06" db="EMBL/GenBank/DDBJ databases">
        <authorList>
            <consortium name="Pathogen Informatics"/>
            <person name="Doyle S."/>
        </authorList>
    </citation>
    <scope>NUCLEOTIDE SEQUENCE [LARGE SCALE GENOMIC DNA]</scope>
    <source>
        <strain evidence="3 4">NCTC10254</strain>
    </source>
</reference>
<dbReference type="InterPro" id="IPR051396">
    <property type="entry name" value="Bact_Antivir_Def_Nuclease"/>
</dbReference>
<proteinExistence type="predicted"/>
<dbReference type="GO" id="GO:0004519">
    <property type="term" value="F:endonuclease activity"/>
    <property type="evidence" value="ECO:0007669"/>
    <property type="project" value="UniProtKB-KW"/>
</dbReference>
<dbReference type="Proteomes" id="UP000249886">
    <property type="component" value="Unassembled WGS sequence"/>
</dbReference>
<dbReference type="PANTHER" id="PTHR43581">
    <property type="entry name" value="ATP/GTP PHOSPHATASE"/>
    <property type="match status" value="1"/>
</dbReference>
<dbReference type="PANTHER" id="PTHR43581:SF4">
    <property type="entry name" value="ATP_GTP PHOSPHATASE"/>
    <property type="match status" value="1"/>
</dbReference>